<accession>A0A1X7S0F9</accession>
<dbReference type="InterPro" id="IPR001810">
    <property type="entry name" value="F-box_dom"/>
</dbReference>
<evidence type="ECO:0000313" key="3">
    <source>
        <dbReference type="Proteomes" id="UP000215127"/>
    </source>
</evidence>
<dbReference type="SUPFAM" id="SSF81383">
    <property type="entry name" value="F-box domain"/>
    <property type="match status" value="1"/>
</dbReference>
<dbReference type="InterPro" id="IPR036047">
    <property type="entry name" value="F-box-like_dom_sf"/>
</dbReference>
<organism evidence="2 3">
    <name type="scientific">Zymoseptoria tritici (strain ST99CH_3D7)</name>
    <dbReference type="NCBI Taxonomy" id="1276538"/>
    <lineage>
        <taxon>Eukaryota</taxon>
        <taxon>Fungi</taxon>
        <taxon>Dikarya</taxon>
        <taxon>Ascomycota</taxon>
        <taxon>Pezizomycotina</taxon>
        <taxon>Dothideomycetes</taxon>
        <taxon>Dothideomycetidae</taxon>
        <taxon>Mycosphaerellales</taxon>
        <taxon>Mycosphaerellaceae</taxon>
        <taxon>Zymoseptoria</taxon>
    </lineage>
</organism>
<protein>
    <recommendedName>
        <fullName evidence="1">F-box domain-containing protein</fullName>
    </recommendedName>
</protein>
<dbReference type="CDD" id="cd09917">
    <property type="entry name" value="F-box_SF"/>
    <property type="match status" value="1"/>
</dbReference>
<proteinExistence type="predicted"/>
<dbReference type="Pfam" id="PF00646">
    <property type="entry name" value="F-box"/>
    <property type="match status" value="1"/>
</dbReference>
<dbReference type="Proteomes" id="UP000215127">
    <property type="component" value="Chromosome 8"/>
</dbReference>
<dbReference type="AlphaFoldDB" id="A0A1X7S0F9"/>
<gene>
    <name evidence="2" type="ORF">ZT3D7_G8173</name>
</gene>
<feature type="domain" description="F-box" evidence="1">
    <location>
        <begin position="8"/>
        <end position="39"/>
    </location>
</feature>
<evidence type="ECO:0000259" key="1">
    <source>
        <dbReference type="Pfam" id="PF00646"/>
    </source>
</evidence>
<reference evidence="2 3" key="1">
    <citation type="submission" date="2016-06" db="EMBL/GenBank/DDBJ databases">
        <authorList>
            <person name="Kjaerup R.B."/>
            <person name="Dalgaard T.S."/>
            <person name="Juul-Madsen H.R."/>
        </authorList>
    </citation>
    <scope>NUCLEOTIDE SEQUENCE [LARGE SCALE GENOMIC DNA]</scope>
</reference>
<keyword evidence="3" id="KW-1185">Reference proteome</keyword>
<dbReference type="EMBL" id="LT853699">
    <property type="protein sequence ID" value="SMQ53020.1"/>
    <property type="molecule type" value="Genomic_DNA"/>
</dbReference>
<sequence length="180" mass="20893">MSEVRGYLDELPSELQVLIAKHLDRYSIVSFRSTSHRLLAASHHVFVAEYFTTRVHLVSRYALRALVDICANPLWTAKLQQIELVFGDIYMPKPHEIDNTRLRGKGIVKIDREYDDLFHNNYHRRLLREMFAHLNRAKRRGVAITVGRTKEDDGGPVFGYEKLERLIGCRLDLGVGHPER</sequence>
<evidence type="ECO:0000313" key="2">
    <source>
        <dbReference type="EMBL" id="SMQ53020.1"/>
    </source>
</evidence>
<name>A0A1X7S0F9_ZYMT9</name>